<evidence type="ECO:0000259" key="2">
    <source>
        <dbReference type="Pfam" id="PF22938"/>
    </source>
</evidence>
<reference evidence="4" key="1">
    <citation type="submission" date="2017-01" db="EMBL/GenBank/DDBJ databases">
        <title>Comparative genomics of anhydrobiosis in the tardigrade Hypsibius dujardini.</title>
        <authorList>
            <person name="Yoshida Y."/>
            <person name="Koutsovoulos G."/>
            <person name="Laetsch D."/>
            <person name="Stevens L."/>
            <person name="Kumar S."/>
            <person name="Horikawa D."/>
            <person name="Ishino K."/>
            <person name="Komine S."/>
            <person name="Tomita M."/>
            <person name="Blaxter M."/>
            <person name="Arakawa K."/>
        </authorList>
    </citation>
    <scope>NUCLEOTIDE SEQUENCE [LARGE SCALE GENOMIC DNA]</scope>
    <source>
        <strain evidence="4">Z151</strain>
    </source>
</reference>
<feature type="compositionally biased region" description="Basic and acidic residues" evidence="1">
    <location>
        <begin position="35"/>
        <end position="48"/>
    </location>
</feature>
<feature type="region of interest" description="Disordered" evidence="1">
    <location>
        <begin position="35"/>
        <end position="98"/>
    </location>
</feature>
<organism evidence="3 4">
    <name type="scientific">Hypsibius exemplaris</name>
    <name type="common">Freshwater tardigrade</name>
    <dbReference type="NCBI Taxonomy" id="2072580"/>
    <lineage>
        <taxon>Eukaryota</taxon>
        <taxon>Metazoa</taxon>
        <taxon>Ecdysozoa</taxon>
        <taxon>Tardigrada</taxon>
        <taxon>Eutardigrada</taxon>
        <taxon>Parachela</taxon>
        <taxon>Hypsibioidea</taxon>
        <taxon>Hypsibiidae</taxon>
        <taxon>Hypsibius</taxon>
    </lineage>
</organism>
<feature type="domain" description="Integrase p58-like C-terminal" evidence="2">
    <location>
        <begin position="2"/>
        <end position="32"/>
    </location>
</feature>
<proteinExistence type="predicted"/>
<gene>
    <name evidence="3" type="ORF">BV898_15739</name>
</gene>
<evidence type="ECO:0000313" key="3">
    <source>
        <dbReference type="EMBL" id="OWA51247.1"/>
    </source>
</evidence>
<name>A0A9X6RKT3_HYPEX</name>
<feature type="compositionally biased region" description="Basic and acidic residues" evidence="1">
    <location>
        <begin position="59"/>
        <end position="78"/>
    </location>
</feature>
<dbReference type="Pfam" id="PF22938">
    <property type="entry name" value="Integrase_p58_C"/>
    <property type="match status" value="1"/>
</dbReference>
<sequence>MRVIAQTSPVNYLIKTLSGRQKPYMVHVERLKFFHEREEESGDEKDVTLPEAVTDEGELYEKSGVKKESDQPPDRQLRPQEQSDNEDFDCIPAVPRPN</sequence>
<evidence type="ECO:0000256" key="1">
    <source>
        <dbReference type="SAM" id="MobiDB-lite"/>
    </source>
</evidence>
<comment type="caution">
    <text evidence="3">The sequence shown here is derived from an EMBL/GenBank/DDBJ whole genome shotgun (WGS) entry which is preliminary data.</text>
</comment>
<dbReference type="EMBL" id="MTYJ01000219">
    <property type="protein sequence ID" value="OWA51247.1"/>
    <property type="molecule type" value="Genomic_DNA"/>
</dbReference>
<dbReference type="Proteomes" id="UP000192578">
    <property type="component" value="Unassembled WGS sequence"/>
</dbReference>
<accession>A0A9X6RKT3</accession>
<keyword evidence="4" id="KW-1185">Reference proteome</keyword>
<dbReference type="InterPro" id="IPR054465">
    <property type="entry name" value="Integrase_p58-like_C"/>
</dbReference>
<evidence type="ECO:0000313" key="4">
    <source>
        <dbReference type="Proteomes" id="UP000192578"/>
    </source>
</evidence>
<protein>
    <recommendedName>
        <fullName evidence="2">Integrase p58-like C-terminal domain-containing protein</fullName>
    </recommendedName>
</protein>
<dbReference type="AlphaFoldDB" id="A0A9X6RKT3"/>